<dbReference type="Pfam" id="PF02023">
    <property type="entry name" value="SCAN"/>
    <property type="match status" value="1"/>
</dbReference>
<dbReference type="SMART" id="SM00431">
    <property type="entry name" value="SCAN"/>
    <property type="match status" value="1"/>
</dbReference>
<dbReference type="PROSITE" id="PS50157">
    <property type="entry name" value="ZINC_FINGER_C2H2_2"/>
    <property type="match status" value="4"/>
</dbReference>
<evidence type="ECO:0000256" key="12">
    <source>
        <dbReference type="ARBA" id="ARBA00023242"/>
    </source>
</evidence>
<keyword evidence="7" id="KW-0862">Zinc</keyword>
<evidence type="ECO:0000256" key="2">
    <source>
        <dbReference type="ARBA" id="ARBA00006991"/>
    </source>
</evidence>
<dbReference type="CDD" id="cd07765">
    <property type="entry name" value="KRAB_A-box"/>
    <property type="match status" value="1"/>
</dbReference>
<evidence type="ECO:0000256" key="6">
    <source>
        <dbReference type="ARBA" id="ARBA00022771"/>
    </source>
</evidence>
<name>A0ABM0J797_ECHTE</name>
<feature type="domain" description="C2H2-type" evidence="16">
    <location>
        <begin position="471"/>
        <end position="498"/>
    </location>
</feature>
<dbReference type="PANTHER" id="PTHR24381">
    <property type="entry name" value="ZINC FINGER PROTEIN"/>
    <property type="match status" value="1"/>
</dbReference>
<dbReference type="GeneID" id="101649149"/>
<feature type="domain" description="C2H2-type" evidence="16">
    <location>
        <begin position="387"/>
        <end position="414"/>
    </location>
</feature>
<dbReference type="SMART" id="SM00349">
    <property type="entry name" value="KRAB"/>
    <property type="match status" value="1"/>
</dbReference>
<sequence length="546" mass="63470">MQPLKRLMAILKPQNLAVCEKSEVLNWQKEDIPVMEICDSEASRRKFRQFQYLEMATPHESLSQLWELCLQWLKPEIHTKSQIVELLVLEQFLTVVPEEVRTWVNLQHPENSKEIVTLMEDMFDMLKDKDTPCEESVFQNGSIKEEAMEADSLAGFSQEQVTFKDVTVEFSEEEWGQLGPDVKNLYRDVMLENYRNLSSLGQDYLLSKPVETSVLESKKKPLITEGEISRRTISDTETVSESQTPVPEQRISGGEQSSHEVIVPNRLSSVDAWKEDGWVYGNQENQDMHLPQETYIPKIIPTEEQDFTCTKYEESINLKSVNSINNVQQRIPKRKGSPKCDKLKINFKFNVYSVGKQPSEFNKYGKPLNQSTDTIQHQKTETTKKSYECFQCGKAFSRSSSLIRHQITHTGEKPYKCHECGRFFNRRTNLTKHQKIHTEIQLSEGNRHGDTSRKNEDCDQNPTLHSRGNPFECADCGKSFTRNSSLTRHKMIHTGEKPFKCEECEKTFNRTSNLTKHQQLHICEKYYEKEKRKIADSWRVKLIQPP</sequence>
<dbReference type="SUPFAM" id="SSF47353">
    <property type="entry name" value="Retrovirus capsid dimerization domain-like"/>
    <property type="match status" value="1"/>
</dbReference>
<dbReference type="SMART" id="SM00355">
    <property type="entry name" value="ZnF_C2H2"/>
    <property type="match status" value="4"/>
</dbReference>
<keyword evidence="4" id="KW-0479">Metal-binding</keyword>
<evidence type="ECO:0000313" key="20">
    <source>
        <dbReference type="RefSeq" id="XP_004716490.1"/>
    </source>
</evidence>
<keyword evidence="8" id="KW-0832">Ubl conjugation</keyword>
<feature type="domain" description="SCAN box" evidence="17">
    <location>
        <begin position="44"/>
        <end position="122"/>
    </location>
</feature>
<dbReference type="Gene3D" id="3.30.160.60">
    <property type="entry name" value="Classic Zinc Finger"/>
    <property type="match status" value="4"/>
</dbReference>
<evidence type="ECO:0000256" key="8">
    <source>
        <dbReference type="ARBA" id="ARBA00022843"/>
    </source>
</evidence>
<evidence type="ECO:0000256" key="15">
    <source>
        <dbReference type="SAM" id="MobiDB-lite"/>
    </source>
</evidence>
<dbReference type="PROSITE" id="PS00028">
    <property type="entry name" value="ZINC_FINGER_C2H2_1"/>
    <property type="match status" value="4"/>
</dbReference>
<dbReference type="InterPro" id="IPR036236">
    <property type="entry name" value="Znf_C2H2_sf"/>
</dbReference>
<dbReference type="SUPFAM" id="SSF109640">
    <property type="entry name" value="KRAB domain (Kruppel-associated box)"/>
    <property type="match status" value="1"/>
</dbReference>
<comment type="similarity">
    <text evidence="2">Belongs to the krueppel C2H2-type zinc-finger protein family.</text>
</comment>
<evidence type="ECO:0000256" key="13">
    <source>
        <dbReference type="PROSITE-ProRule" id="PRU00042"/>
    </source>
</evidence>
<evidence type="ECO:0000256" key="9">
    <source>
        <dbReference type="ARBA" id="ARBA00023015"/>
    </source>
</evidence>
<feature type="compositionally biased region" description="Basic and acidic residues" evidence="15">
    <location>
        <begin position="445"/>
        <end position="457"/>
    </location>
</feature>
<dbReference type="SUPFAM" id="SSF57667">
    <property type="entry name" value="beta-beta-alpha zinc fingers"/>
    <property type="match status" value="3"/>
</dbReference>
<dbReference type="RefSeq" id="XP_004716490.1">
    <property type="nucleotide sequence ID" value="XM_004716433.2"/>
</dbReference>
<dbReference type="InterPro" id="IPR036051">
    <property type="entry name" value="KRAB_dom_sf"/>
</dbReference>
<evidence type="ECO:0000256" key="7">
    <source>
        <dbReference type="ARBA" id="ARBA00022833"/>
    </source>
</evidence>
<accession>A0ABM0J797</accession>
<evidence type="ECO:0000256" key="11">
    <source>
        <dbReference type="ARBA" id="ARBA00023163"/>
    </source>
</evidence>
<keyword evidence="11" id="KW-0804">Transcription</keyword>
<evidence type="ECO:0000256" key="1">
    <source>
        <dbReference type="ARBA" id="ARBA00004123"/>
    </source>
</evidence>
<evidence type="ECO:0000259" key="18">
    <source>
        <dbReference type="PROSITE" id="PS50805"/>
    </source>
</evidence>
<keyword evidence="6 13" id="KW-0863">Zinc-finger</keyword>
<dbReference type="CDD" id="cd07936">
    <property type="entry name" value="SCAN"/>
    <property type="match status" value="1"/>
</dbReference>
<evidence type="ECO:0000256" key="10">
    <source>
        <dbReference type="ARBA" id="ARBA00023125"/>
    </source>
</evidence>
<feature type="domain" description="C2H2-type" evidence="16">
    <location>
        <begin position="415"/>
        <end position="442"/>
    </location>
</feature>
<feature type="region of interest" description="Disordered" evidence="15">
    <location>
        <begin position="441"/>
        <end position="463"/>
    </location>
</feature>
<feature type="domain" description="C2H2-type" evidence="16">
    <location>
        <begin position="499"/>
        <end position="526"/>
    </location>
</feature>
<keyword evidence="12 14" id="KW-0539">Nucleus</keyword>
<evidence type="ECO:0000259" key="16">
    <source>
        <dbReference type="PROSITE" id="PS50157"/>
    </source>
</evidence>
<evidence type="ECO:0000256" key="3">
    <source>
        <dbReference type="ARBA" id="ARBA00022499"/>
    </source>
</evidence>
<evidence type="ECO:0000256" key="5">
    <source>
        <dbReference type="ARBA" id="ARBA00022737"/>
    </source>
</evidence>
<reference evidence="20" key="1">
    <citation type="submission" date="2025-08" db="UniProtKB">
        <authorList>
            <consortium name="RefSeq"/>
        </authorList>
    </citation>
    <scope>IDENTIFICATION</scope>
</reference>
<organism evidence="19 20">
    <name type="scientific">Echinops telfairi</name>
    <name type="common">Lesser hedgehog tenrec</name>
    <dbReference type="NCBI Taxonomy" id="9371"/>
    <lineage>
        <taxon>Eukaryota</taxon>
        <taxon>Metazoa</taxon>
        <taxon>Chordata</taxon>
        <taxon>Craniata</taxon>
        <taxon>Vertebrata</taxon>
        <taxon>Euteleostomi</taxon>
        <taxon>Mammalia</taxon>
        <taxon>Eutheria</taxon>
        <taxon>Afrotheria</taxon>
        <taxon>Tenrecidae</taxon>
        <taxon>Tenrecinae</taxon>
        <taxon>Echinops</taxon>
    </lineage>
</organism>
<dbReference type="Pfam" id="PF01352">
    <property type="entry name" value="KRAB"/>
    <property type="match status" value="1"/>
</dbReference>
<evidence type="ECO:0000259" key="17">
    <source>
        <dbReference type="PROSITE" id="PS50804"/>
    </source>
</evidence>
<feature type="compositionally biased region" description="Polar residues" evidence="15">
    <location>
        <begin position="235"/>
        <end position="246"/>
    </location>
</feature>
<dbReference type="PROSITE" id="PS50804">
    <property type="entry name" value="SCAN_BOX"/>
    <property type="match status" value="1"/>
</dbReference>
<gene>
    <name evidence="20" type="primary">ZNF215</name>
</gene>
<dbReference type="InterPro" id="IPR001909">
    <property type="entry name" value="KRAB"/>
</dbReference>
<dbReference type="Gene3D" id="6.10.140.140">
    <property type="match status" value="1"/>
</dbReference>
<dbReference type="InterPro" id="IPR038269">
    <property type="entry name" value="SCAN_sf"/>
</dbReference>
<protein>
    <submittedName>
        <fullName evidence="20">Zinc finger protein 215 isoform X1</fullName>
    </submittedName>
</protein>
<keyword evidence="19" id="KW-1185">Reference proteome</keyword>
<keyword evidence="10" id="KW-0238">DNA-binding</keyword>
<feature type="region of interest" description="Disordered" evidence="15">
    <location>
        <begin position="229"/>
        <end position="258"/>
    </location>
</feature>
<keyword evidence="5" id="KW-0677">Repeat</keyword>
<keyword evidence="3" id="KW-1017">Isopeptide bond</keyword>
<evidence type="ECO:0000256" key="14">
    <source>
        <dbReference type="PROSITE-ProRule" id="PRU00187"/>
    </source>
</evidence>
<proteinExistence type="inferred from homology"/>
<dbReference type="PANTHER" id="PTHR24381:SF435">
    <property type="entry name" value="ZINC FINGER PROTEIN 59"/>
    <property type="match status" value="1"/>
</dbReference>
<dbReference type="InterPro" id="IPR003309">
    <property type="entry name" value="SCAN_dom"/>
</dbReference>
<feature type="domain" description="KRAB" evidence="18">
    <location>
        <begin position="161"/>
        <end position="234"/>
    </location>
</feature>
<dbReference type="Gene3D" id="1.10.4020.10">
    <property type="entry name" value="DNA breaking-rejoining enzymes"/>
    <property type="match status" value="1"/>
</dbReference>
<dbReference type="InterPro" id="IPR013087">
    <property type="entry name" value="Znf_C2H2_type"/>
</dbReference>
<dbReference type="Proteomes" id="UP000694863">
    <property type="component" value="Unplaced"/>
</dbReference>
<comment type="subcellular location">
    <subcellularLocation>
        <location evidence="1 14">Nucleus</location>
    </subcellularLocation>
</comment>
<dbReference type="PROSITE" id="PS50805">
    <property type="entry name" value="KRAB"/>
    <property type="match status" value="1"/>
</dbReference>
<keyword evidence="9" id="KW-0805">Transcription regulation</keyword>
<dbReference type="Pfam" id="PF00096">
    <property type="entry name" value="zf-C2H2"/>
    <property type="match status" value="4"/>
</dbReference>
<evidence type="ECO:0000313" key="19">
    <source>
        <dbReference type="Proteomes" id="UP000694863"/>
    </source>
</evidence>
<evidence type="ECO:0000256" key="4">
    <source>
        <dbReference type="ARBA" id="ARBA00022723"/>
    </source>
</evidence>